<name>A0A9L0IRY4_EQUAS</name>
<evidence type="ECO:0000256" key="1">
    <source>
        <dbReference type="SAM" id="MobiDB-lite"/>
    </source>
</evidence>
<sequence length="108" mass="11159">MASHLGEPGFLPCGSCDMVFRSWALLATHTQRFCIGRLTQEVTLGAQPSKATEPQGPTVSSSSSLGASSAAPRAGFVDPPPPAEEPVGCVKERDEGLGPCGFHAPPLL</sequence>
<dbReference type="GeneTree" id="ENSGT00420000029753"/>
<evidence type="ECO:0000313" key="3">
    <source>
        <dbReference type="Proteomes" id="UP000694387"/>
    </source>
</evidence>
<reference evidence="2" key="2">
    <citation type="submission" date="2025-08" db="UniProtKB">
        <authorList>
            <consortium name="Ensembl"/>
        </authorList>
    </citation>
    <scope>IDENTIFICATION</scope>
</reference>
<feature type="region of interest" description="Disordered" evidence="1">
    <location>
        <begin position="46"/>
        <end position="92"/>
    </location>
</feature>
<feature type="compositionally biased region" description="Polar residues" evidence="1">
    <location>
        <begin position="49"/>
        <end position="59"/>
    </location>
</feature>
<accession>A0A9L0IRY4</accession>
<keyword evidence="3" id="KW-1185">Reference proteome</keyword>
<dbReference type="AlphaFoldDB" id="A0A9L0IRY4"/>
<dbReference type="PANTHER" id="PTHR33820:SF4">
    <property type="entry name" value="COILED-COIL DOMAIN-CONTAINING PROTEIN 17"/>
    <property type="match status" value="1"/>
</dbReference>
<dbReference type="PANTHER" id="PTHR33820">
    <property type="entry name" value="COILED-COIL DOMAIN-CONTAINING PROTEIN 17"/>
    <property type="match status" value="1"/>
</dbReference>
<organism evidence="2 3">
    <name type="scientific">Equus asinus</name>
    <name type="common">Donkey</name>
    <name type="synonym">Equus africanus asinus</name>
    <dbReference type="NCBI Taxonomy" id="9793"/>
    <lineage>
        <taxon>Eukaryota</taxon>
        <taxon>Metazoa</taxon>
        <taxon>Chordata</taxon>
        <taxon>Craniata</taxon>
        <taxon>Vertebrata</taxon>
        <taxon>Euteleostomi</taxon>
        <taxon>Mammalia</taxon>
        <taxon>Eutheria</taxon>
        <taxon>Laurasiatheria</taxon>
        <taxon>Perissodactyla</taxon>
        <taxon>Equidae</taxon>
        <taxon>Equus</taxon>
    </lineage>
</organism>
<dbReference type="InterPro" id="IPR038800">
    <property type="entry name" value="CCDC17"/>
</dbReference>
<proteinExistence type="predicted"/>
<dbReference type="Ensembl" id="ENSEAST00005050363.1">
    <property type="protein sequence ID" value="ENSEASP00005043639.1"/>
    <property type="gene ID" value="ENSEASG00005004281.2"/>
</dbReference>
<gene>
    <name evidence="2" type="primary">GPBP1L1</name>
</gene>
<dbReference type="Proteomes" id="UP000694387">
    <property type="component" value="Chromosome 5"/>
</dbReference>
<evidence type="ECO:0000313" key="2">
    <source>
        <dbReference type="Ensembl" id="ENSEASP00005043639.1"/>
    </source>
</evidence>
<protein>
    <submittedName>
        <fullName evidence="2">GC-rich promoter binding protein 1 like 1</fullName>
    </submittedName>
</protein>
<feature type="compositionally biased region" description="Low complexity" evidence="1">
    <location>
        <begin position="60"/>
        <end position="71"/>
    </location>
</feature>
<reference evidence="2" key="3">
    <citation type="submission" date="2025-09" db="UniProtKB">
        <authorList>
            <consortium name="Ensembl"/>
        </authorList>
    </citation>
    <scope>IDENTIFICATION</scope>
</reference>
<reference evidence="2 3" key="1">
    <citation type="journal article" date="2020" name="Nat. Commun.">
        <title>Donkey genomes provide new insights into domestication and selection for coat color.</title>
        <authorList>
            <person name="Wang"/>
            <person name="C."/>
            <person name="Li"/>
            <person name="H."/>
            <person name="Guo"/>
            <person name="Y."/>
            <person name="Huang"/>
            <person name="J."/>
            <person name="Sun"/>
            <person name="Y."/>
            <person name="Min"/>
            <person name="J."/>
            <person name="Wang"/>
            <person name="J."/>
            <person name="Fang"/>
            <person name="X."/>
            <person name="Zhao"/>
            <person name="Z."/>
            <person name="Wang"/>
            <person name="S."/>
            <person name="Zhang"/>
            <person name="Y."/>
            <person name="Liu"/>
            <person name="Q."/>
            <person name="Jiang"/>
            <person name="Q."/>
            <person name="Wang"/>
            <person name="X."/>
            <person name="Guo"/>
            <person name="Y."/>
            <person name="Yang"/>
            <person name="C."/>
            <person name="Wang"/>
            <person name="Y."/>
            <person name="Tian"/>
            <person name="F."/>
            <person name="Zhuang"/>
            <person name="G."/>
            <person name="Fan"/>
            <person name="Y."/>
            <person name="Gao"/>
            <person name="Q."/>
            <person name="Li"/>
            <person name="Y."/>
            <person name="Ju"/>
            <person name="Z."/>
            <person name="Li"/>
            <person name="J."/>
            <person name="Li"/>
            <person name="R."/>
            <person name="Hou"/>
            <person name="M."/>
            <person name="Yang"/>
            <person name="G."/>
            <person name="Liu"/>
            <person name="G."/>
            <person name="Liu"/>
            <person name="W."/>
            <person name="Guo"/>
            <person name="J."/>
            <person name="Pan"/>
            <person name="S."/>
            <person name="Fan"/>
            <person name="G."/>
            <person name="Zhang"/>
            <person name="W."/>
            <person name="Zhang"/>
            <person name="R."/>
            <person name="Yu"/>
            <person name="J."/>
            <person name="Zhang"/>
            <person name="X."/>
            <person name="Yin"/>
            <person name="Q."/>
            <person name="Ji"/>
            <person name="C."/>
            <person name="Jin"/>
            <person name="Y."/>
            <person name="Yue"/>
            <person name="G."/>
            <person name="Liu"/>
            <person name="M."/>
            <person name="Xu"/>
            <person name="J."/>
            <person name="Liu"/>
            <person name="S."/>
            <person name="Jordana"/>
            <person name="J."/>
            <person name="Noce"/>
            <person name="A."/>
            <person name="Amills"/>
            <person name="M."/>
            <person name="Wu"/>
            <person name="D.D."/>
            <person name="Li"/>
            <person name="S."/>
            <person name="Zhou"/>
            <person name="X. and Zhong"/>
            <person name="J."/>
        </authorList>
    </citation>
    <scope>NUCLEOTIDE SEQUENCE [LARGE SCALE GENOMIC DNA]</scope>
</reference>